<feature type="compositionally biased region" description="Low complexity" evidence="2">
    <location>
        <begin position="41"/>
        <end position="60"/>
    </location>
</feature>
<evidence type="ECO:0000256" key="2">
    <source>
        <dbReference type="SAM" id="MobiDB-lite"/>
    </source>
</evidence>
<keyword evidence="5" id="KW-1185">Reference proteome</keyword>
<feature type="region of interest" description="Disordered" evidence="2">
    <location>
        <begin position="25"/>
        <end position="91"/>
    </location>
</feature>
<evidence type="ECO:0000313" key="5">
    <source>
        <dbReference type="Proteomes" id="UP000789570"/>
    </source>
</evidence>
<dbReference type="GO" id="GO:0003723">
    <property type="term" value="F:RNA binding"/>
    <property type="evidence" value="ECO:0007669"/>
    <property type="project" value="UniProtKB-KW"/>
</dbReference>
<dbReference type="GO" id="GO:0061574">
    <property type="term" value="C:ASAP complex"/>
    <property type="evidence" value="ECO:0007669"/>
    <property type="project" value="TreeGrafter"/>
</dbReference>
<evidence type="ECO:0000256" key="1">
    <source>
        <dbReference type="ARBA" id="ARBA00022884"/>
    </source>
</evidence>
<dbReference type="AlphaFoldDB" id="A0A9N9C0Q4"/>
<gene>
    <name evidence="4" type="ORF">FCALED_LOCUS7772</name>
</gene>
<dbReference type="Gene3D" id="3.30.70.330">
    <property type="match status" value="1"/>
</dbReference>
<reference evidence="4" key="1">
    <citation type="submission" date="2021-06" db="EMBL/GenBank/DDBJ databases">
        <authorList>
            <person name="Kallberg Y."/>
            <person name="Tangrot J."/>
            <person name="Rosling A."/>
        </authorList>
    </citation>
    <scope>NUCLEOTIDE SEQUENCE</scope>
    <source>
        <strain evidence="4">UK204</strain>
    </source>
</reference>
<dbReference type="InterPro" id="IPR000504">
    <property type="entry name" value="RRM_dom"/>
</dbReference>
<dbReference type="InterPro" id="IPR012677">
    <property type="entry name" value="Nucleotide-bd_a/b_plait_sf"/>
</dbReference>
<feature type="compositionally biased region" description="Basic residues" evidence="2">
    <location>
        <begin position="61"/>
        <end position="71"/>
    </location>
</feature>
<feature type="compositionally biased region" description="Basic residues" evidence="2">
    <location>
        <begin position="79"/>
        <end position="91"/>
    </location>
</feature>
<feature type="domain" description="RRM" evidence="3">
    <location>
        <begin position="98"/>
        <end position="158"/>
    </location>
</feature>
<dbReference type="Proteomes" id="UP000789570">
    <property type="component" value="Unassembled WGS sequence"/>
</dbReference>
<dbReference type="PANTHER" id="PTHR15481:SF0">
    <property type="entry name" value="LD23870P-RELATED"/>
    <property type="match status" value="1"/>
</dbReference>
<dbReference type="SMART" id="SM00360">
    <property type="entry name" value="RRM"/>
    <property type="match status" value="1"/>
</dbReference>
<dbReference type="PANTHER" id="PTHR15481">
    <property type="entry name" value="RIBONUCLEIC ACID BINDING PROTEIN S1"/>
    <property type="match status" value="1"/>
</dbReference>
<dbReference type="EMBL" id="CAJVPQ010002132">
    <property type="protein sequence ID" value="CAG8584577.1"/>
    <property type="molecule type" value="Genomic_DNA"/>
</dbReference>
<dbReference type="InterPro" id="IPR035979">
    <property type="entry name" value="RBD_domain_sf"/>
</dbReference>
<evidence type="ECO:0000259" key="3">
    <source>
        <dbReference type="SMART" id="SM00360"/>
    </source>
</evidence>
<protein>
    <submittedName>
        <fullName evidence="4">16995_t:CDS:1</fullName>
    </submittedName>
</protein>
<sequence>MQINQNPNEVNESLIFTTVVFSMTKKNSQAGSRSRSRSRSPRSVSGTRSRSRSYSSYSSRSRSRSYSRSRSRSLSYSRSRSRSPYSRRRRSLSPLPTKILVNKLTKNVTDAHLNEIFGAFGRIHRVEMALDDKCKAEAERAISYMDGGQLDGSELSCTFVPRRPISPLPPRRRGGRFNSPPQRRFAASSYRARVLIVRGVDQDHLIPEVVVEESLLNLPCIRKL</sequence>
<dbReference type="GO" id="GO:0005737">
    <property type="term" value="C:cytoplasm"/>
    <property type="evidence" value="ECO:0007669"/>
    <property type="project" value="TreeGrafter"/>
</dbReference>
<evidence type="ECO:0000313" key="4">
    <source>
        <dbReference type="EMBL" id="CAG8584577.1"/>
    </source>
</evidence>
<proteinExistence type="predicted"/>
<comment type="caution">
    <text evidence="4">The sequence shown here is derived from an EMBL/GenBank/DDBJ whole genome shotgun (WGS) entry which is preliminary data.</text>
</comment>
<name>A0A9N9C0Q4_9GLOM</name>
<dbReference type="SUPFAM" id="SSF54928">
    <property type="entry name" value="RNA-binding domain, RBD"/>
    <property type="match status" value="1"/>
</dbReference>
<dbReference type="GO" id="GO:0000398">
    <property type="term" value="P:mRNA splicing, via spliceosome"/>
    <property type="evidence" value="ECO:0007669"/>
    <property type="project" value="TreeGrafter"/>
</dbReference>
<organism evidence="4 5">
    <name type="scientific">Funneliformis caledonium</name>
    <dbReference type="NCBI Taxonomy" id="1117310"/>
    <lineage>
        <taxon>Eukaryota</taxon>
        <taxon>Fungi</taxon>
        <taxon>Fungi incertae sedis</taxon>
        <taxon>Mucoromycota</taxon>
        <taxon>Glomeromycotina</taxon>
        <taxon>Glomeromycetes</taxon>
        <taxon>Glomerales</taxon>
        <taxon>Glomeraceae</taxon>
        <taxon>Funneliformis</taxon>
    </lineage>
</organism>
<dbReference type="OrthoDB" id="252020at2759"/>
<dbReference type="GO" id="GO:0005654">
    <property type="term" value="C:nucleoplasm"/>
    <property type="evidence" value="ECO:0007669"/>
    <property type="project" value="TreeGrafter"/>
</dbReference>
<keyword evidence="1" id="KW-0694">RNA-binding</keyword>
<accession>A0A9N9C0Q4</accession>